<accession>A0A9P7ZL46</accession>
<evidence type="ECO:0000256" key="1">
    <source>
        <dbReference type="SAM" id="MobiDB-lite"/>
    </source>
</evidence>
<keyword evidence="3" id="KW-1185">Reference proteome</keyword>
<dbReference type="Proteomes" id="UP000887229">
    <property type="component" value="Unassembled WGS sequence"/>
</dbReference>
<feature type="compositionally biased region" description="Low complexity" evidence="1">
    <location>
        <begin position="63"/>
        <end position="73"/>
    </location>
</feature>
<gene>
    <name evidence="2" type="ORF">F5Z01DRAFT_656471</name>
</gene>
<protein>
    <submittedName>
        <fullName evidence="2">Uncharacterized protein</fullName>
    </submittedName>
</protein>
<dbReference type="GeneID" id="70294485"/>
<dbReference type="RefSeq" id="XP_046117621.1">
    <property type="nucleotide sequence ID" value="XM_046263582.1"/>
</dbReference>
<dbReference type="AlphaFoldDB" id="A0A9P7ZL46"/>
<organism evidence="2 3">
    <name type="scientific">Emericellopsis atlantica</name>
    <dbReference type="NCBI Taxonomy" id="2614577"/>
    <lineage>
        <taxon>Eukaryota</taxon>
        <taxon>Fungi</taxon>
        <taxon>Dikarya</taxon>
        <taxon>Ascomycota</taxon>
        <taxon>Pezizomycotina</taxon>
        <taxon>Sordariomycetes</taxon>
        <taxon>Hypocreomycetidae</taxon>
        <taxon>Hypocreales</taxon>
        <taxon>Bionectriaceae</taxon>
        <taxon>Emericellopsis</taxon>
    </lineage>
</organism>
<dbReference type="EMBL" id="MU251256">
    <property type="protein sequence ID" value="KAG9253697.1"/>
    <property type="molecule type" value="Genomic_DNA"/>
</dbReference>
<evidence type="ECO:0000313" key="3">
    <source>
        <dbReference type="Proteomes" id="UP000887229"/>
    </source>
</evidence>
<name>A0A9P7ZL46_9HYPO</name>
<reference evidence="2" key="1">
    <citation type="journal article" date="2021" name="IMA Fungus">
        <title>Genomic characterization of three marine fungi, including Emericellopsis atlantica sp. nov. with signatures of a generalist lifestyle and marine biomass degradation.</title>
        <authorList>
            <person name="Hagestad O.C."/>
            <person name="Hou L."/>
            <person name="Andersen J.H."/>
            <person name="Hansen E.H."/>
            <person name="Altermark B."/>
            <person name="Li C."/>
            <person name="Kuhnert E."/>
            <person name="Cox R.J."/>
            <person name="Crous P.W."/>
            <person name="Spatafora J.W."/>
            <person name="Lail K."/>
            <person name="Amirebrahimi M."/>
            <person name="Lipzen A."/>
            <person name="Pangilinan J."/>
            <person name="Andreopoulos W."/>
            <person name="Hayes R.D."/>
            <person name="Ng V."/>
            <person name="Grigoriev I.V."/>
            <person name="Jackson S.A."/>
            <person name="Sutton T.D.S."/>
            <person name="Dobson A.D.W."/>
            <person name="Rama T."/>
        </authorList>
    </citation>
    <scope>NUCLEOTIDE SEQUENCE</scope>
    <source>
        <strain evidence="2">TS7</strain>
    </source>
</reference>
<proteinExistence type="predicted"/>
<comment type="caution">
    <text evidence="2">The sequence shown here is derived from an EMBL/GenBank/DDBJ whole genome shotgun (WGS) entry which is preliminary data.</text>
</comment>
<feature type="region of interest" description="Disordered" evidence="1">
    <location>
        <begin position="55"/>
        <end position="97"/>
    </location>
</feature>
<evidence type="ECO:0000313" key="2">
    <source>
        <dbReference type="EMBL" id="KAG9253697.1"/>
    </source>
</evidence>
<sequence>MSQHLPLLGEKQQRPRNTYLANSHRTFHTECAEELSRERTAGTVSTVLRTGSRTDRKLLLGSTADGTTDGTTTQSMRLDREEEEEEEEGKGTVGPTTEEFFQYPSSFHSDGKEPCCCSAMRKRVVMMGSIAPSFPDLAVLWCTVSAHHNATPRGLGIALVRKRTGKKKTHELHKQCRINWYAEKLFMDCCRFLKWLTLTMYGVAHGRSCRVANRERHTMSRRLSRA</sequence>